<dbReference type="Gene3D" id="3.30.1490.20">
    <property type="entry name" value="ATP-grasp fold, A domain"/>
    <property type="match status" value="1"/>
</dbReference>
<evidence type="ECO:0000256" key="6">
    <source>
        <dbReference type="ARBA" id="ARBA00022679"/>
    </source>
</evidence>
<dbReference type="PANTHER" id="PTHR43030">
    <property type="entry name" value="PHOSPHOENOLPYRUVATE SYNTHASE"/>
    <property type="match status" value="1"/>
</dbReference>
<dbReference type="GO" id="GO:0046872">
    <property type="term" value="F:metal ion binding"/>
    <property type="evidence" value="ECO:0007669"/>
    <property type="project" value="UniProtKB-KW"/>
</dbReference>
<evidence type="ECO:0000256" key="3">
    <source>
        <dbReference type="ARBA" id="ARBA00004742"/>
    </source>
</evidence>
<evidence type="ECO:0000256" key="11">
    <source>
        <dbReference type="ARBA" id="ARBA00022842"/>
    </source>
</evidence>
<organism evidence="16">
    <name type="scientific">hydrothermal vent metagenome</name>
    <dbReference type="NCBI Taxonomy" id="652676"/>
    <lineage>
        <taxon>unclassified sequences</taxon>
        <taxon>metagenomes</taxon>
        <taxon>ecological metagenomes</taxon>
    </lineage>
</organism>
<comment type="pathway">
    <text evidence="3">Carbohydrate biosynthesis; gluconeogenesis.</text>
</comment>
<dbReference type="InterPro" id="IPR023198">
    <property type="entry name" value="PGP-like_dom2"/>
</dbReference>
<evidence type="ECO:0000256" key="1">
    <source>
        <dbReference type="ARBA" id="ARBA00001946"/>
    </source>
</evidence>
<accession>A0A3B1D8M3</accession>
<dbReference type="Pfam" id="PF01326">
    <property type="entry name" value="PPDK_N"/>
    <property type="match status" value="1"/>
</dbReference>
<evidence type="ECO:0000256" key="7">
    <source>
        <dbReference type="ARBA" id="ARBA00022723"/>
    </source>
</evidence>
<dbReference type="Gene3D" id="3.40.50.1000">
    <property type="entry name" value="HAD superfamily/HAD-like"/>
    <property type="match status" value="1"/>
</dbReference>
<keyword evidence="11" id="KW-0460">Magnesium</keyword>
<evidence type="ECO:0000256" key="9">
    <source>
        <dbReference type="ARBA" id="ARBA00022777"/>
    </source>
</evidence>
<dbReference type="SUPFAM" id="SSF52540">
    <property type="entry name" value="P-loop containing nucleoside triphosphate hydrolases"/>
    <property type="match status" value="2"/>
</dbReference>
<dbReference type="PANTHER" id="PTHR43030:SF1">
    <property type="entry name" value="PHOSPHOENOLPYRUVATE SYNTHASE"/>
    <property type="match status" value="1"/>
</dbReference>
<dbReference type="InterPro" id="IPR013815">
    <property type="entry name" value="ATP_grasp_subdomain_1"/>
</dbReference>
<evidence type="ECO:0000313" key="16">
    <source>
        <dbReference type="EMBL" id="VAX35171.1"/>
    </source>
</evidence>
<dbReference type="Gene3D" id="3.40.50.300">
    <property type="entry name" value="P-loop containing nucleotide triphosphate hydrolases"/>
    <property type="match status" value="1"/>
</dbReference>
<dbReference type="InterPro" id="IPR023214">
    <property type="entry name" value="HAD_sf"/>
</dbReference>
<protein>
    <recommendedName>
        <fullName evidence="5">pyruvate, water dikinase</fullName>
        <ecNumber evidence="5">2.7.9.2</ecNumber>
    </recommendedName>
    <alternativeName>
        <fullName evidence="12">Pyruvate, water dikinase</fullName>
    </alternativeName>
</protein>
<dbReference type="SUPFAM" id="SSF56784">
    <property type="entry name" value="HAD-like"/>
    <property type="match status" value="1"/>
</dbReference>
<comment type="similarity">
    <text evidence="4">Belongs to the PEP-utilizing enzyme family.</text>
</comment>
<keyword evidence="14" id="KW-0175">Coiled coil</keyword>
<dbReference type="UniPathway" id="UPA00138"/>
<dbReference type="Gene3D" id="3.30.470.20">
    <property type="entry name" value="ATP-grasp fold, B domain"/>
    <property type="match status" value="1"/>
</dbReference>
<keyword evidence="6" id="KW-0808">Transferase</keyword>
<proteinExistence type="inferred from homology"/>
<reference evidence="16" key="1">
    <citation type="submission" date="2018-06" db="EMBL/GenBank/DDBJ databases">
        <authorList>
            <person name="Zhirakovskaya E."/>
        </authorList>
    </citation>
    <scope>NUCLEOTIDE SEQUENCE</scope>
</reference>
<evidence type="ECO:0000256" key="8">
    <source>
        <dbReference type="ARBA" id="ARBA00022741"/>
    </source>
</evidence>
<name>A0A3B1D8M3_9ZZZZ</name>
<evidence type="ECO:0000256" key="4">
    <source>
        <dbReference type="ARBA" id="ARBA00007837"/>
    </source>
</evidence>
<evidence type="ECO:0000256" key="12">
    <source>
        <dbReference type="ARBA" id="ARBA00033470"/>
    </source>
</evidence>
<dbReference type="InterPro" id="IPR027417">
    <property type="entry name" value="P-loop_NTPase"/>
</dbReference>
<dbReference type="EC" id="2.7.9.2" evidence="5"/>
<evidence type="ECO:0000259" key="15">
    <source>
        <dbReference type="Pfam" id="PF01326"/>
    </source>
</evidence>
<keyword evidence="7" id="KW-0479">Metal-binding</keyword>
<keyword evidence="8" id="KW-0547">Nucleotide-binding</keyword>
<dbReference type="GO" id="GO:0005524">
    <property type="term" value="F:ATP binding"/>
    <property type="evidence" value="ECO:0007669"/>
    <property type="project" value="UniProtKB-KW"/>
</dbReference>
<dbReference type="EMBL" id="UOGJ01000035">
    <property type="protein sequence ID" value="VAX35171.1"/>
    <property type="molecule type" value="Genomic_DNA"/>
</dbReference>
<evidence type="ECO:0000256" key="10">
    <source>
        <dbReference type="ARBA" id="ARBA00022840"/>
    </source>
</evidence>
<evidence type="ECO:0000256" key="14">
    <source>
        <dbReference type="SAM" id="Coils"/>
    </source>
</evidence>
<comment type="function">
    <text evidence="2">Catalyzes the phosphorylation of pyruvate to phosphoenolpyruvate.</text>
</comment>
<dbReference type="InterPro" id="IPR036412">
    <property type="entry name" value="HAD-like_sf"/>
</dbReference>
<comment type="cofactor">
    <cofactor evidence="1">
        <name>Mg(2+)</name>
        <dbReference type="ChEBI" id="CHEBI:18420"/>
    </cofactor>
</comment>
<dbReference type="SUPFAM" id="SSF56059">
    <property type="entry name" value="Glutathione synthetase ATP-binding domain-like"/>
    <property type="match status" value="1"/>
</dbReference>
<feature type="coiled-coil region" evidence="14">
    <location>
        <begin position="2882"/>
        <end position="2909"/>
    </location>
</feature>
<evidence type="ECO:0000256" key="2">
    <source>
        <dbReference type="ARBA" id="ARBA00002988"/>
    </source>
</evidence>
<evidence type="ECO:0000256" key="5">
    <source>
        <dbReference type="ARBA" id="ARBA00011996"/>
    </source>
</evidence>
<keyword evidence="10" id="KW-0067">ATP-binding</keyword>
<dbReference type="InterPro" id="IPR002192">
    <property type="entry name" value="PPDK_AMP/ATP-bd"/>
</dbReference>
<sequence length="3015" mass="346993">MRKENLSYRILSSFVAFVFIFSLITPPAQAQVVLNLPVPGVMITPTANYTPTIIRGLTINPDNALAFDFIVDKGDENLQGEVFNEKAQDLIKYFLAGLTVPKEEMWVNLSPYESDRIIPDGFGDTKMGRDMLAQDYMLKQLTASLMYPENELGRNFWNRVYTKVQEQFDTVEIPVNTFNKVWILPKKVVVYEKDASVFVLESHLKVMLEEDYVALNEGVENSKYGLDFLEQRGVEKVNAISSGIVRDVLIPEIEREVNEGKTFANLRQIFNSIILAEWYKKNLKESLLGQVYVNKQKTKGVDTEDKEINQKIYNQYVEAFKKGVYNYIKEDVDPNTQKLIPRKYFSGGTSASPLDIIVSSEAMVGNIQEILNHNHVKVSSVFLENGDAYAFVSSPIGNEDFVEKNEERFDRNAVLSKQELLDKIVKQYEYFDLNPIESFEYIRQQVTPEMMEKVLRNFTRAFWRTRDARIQRNTVHFDLLFQLPGYHLDDARQKVGDVFGGITTEQSIESLKDSLAQLLIGKLHEKLRNFFVYEEGESEDIINDIFGVEQDIVGIEQALVYHFSNNFQQMQKINQKTNSWKEEVYELAERYYDILVEWEKSKEEERSIVKDHVVFNEIKNGILLDEVYSFVRWLFPRIYNVPRLKDIDKPIITVLSGPPASGKETLVELISKKLSIPTYFSTKVGARAVTRKALEWVLGASKAKKIFPEVMQHSFEGKDIESFYAHSLTAMISLESNLKRLLKENTSAVIEGVALVPGFLSEEYFEKANIVWINLDVRNQLVHKQRFEGISDLATRKKYIFYKDRIFEINNLLRDLAERSGFINVDNTQGLHNAVNIIESRIVGPYADRGLPIYDKVRDEMKEELMKRRQFLAKNLYMAKDKGGESSSPVSKETLNLLFKDSAQRQEVELEIGKIMDAYKEIHVEVFSDGLWVSWFELPYDEKILGFLEEISKNKIRVKVIRNFIGVQGGNQISEESLDYQSNIRQYLSLVNKFHKEHAAVTQEIGNMPLKYQEKIVLDIEWRLQSLFMLAEKIIKIQSEKDSTEKTGDIDNLFQNLNIVIKGSQNVGGIREKFNEVLNEIHKFALYPQIINVNNQDQNEFLHKSVRERGGFLINAVSLDESGQRINLNANDIPKIQFIGDDHISGGISKEILFLIKGLLTAKADDRFYNFVQIYQSGQSVFMYFSFGALHAGSIRLYLADPEEGGQISFQWREGEQDIGNKRGIILVERFIREQLGFLTDITVDGQGVNAVFNKNTKAQSKFRIISMASRLMIFFTGLKNFAMQYDKQENMMNRLLPADQDRLLNQFLTYAKINERGFPEDLLYGAQEERARLLINIREQQTIVNSILNKRLDSLGLPMFDLEEGDTLGRYLINKLYVQPILKEEEQGILIYEKGSLRRKTYDKDLVKTYPHDSTLWIKGVAIPAISSSYGVATGKLTFYEKDMVFDRTMIMSSEFMRPDMVEDAKFSGGVLTTKDSPLNHAQINLRESRLPSIIGREDEQYFWSSDKNGKYLSVMYREPTQSRGHLKIDYNQRVRRLKVYEGDVVRLVSKGKNNWLMVPGASVDKKKDKRKHIRRVYDLLVKKDFYDELIFYIKKIRDKEDQKFLIQFILQEVLVTGTVNNKDESINLVLSILKNFSEFNLELRKHMGEVFKIKVSDYREKIQNLMVQISEVQEDYREFLFWFNQALMVLKEYEGYYHLAKNLSLDIETLNDFKLTLQGLYSEKVPVFRMKALEKVLQLERNIDQVRIEDFGMVLRIIDSAKALQVQNQEGYRKAVEDLERKIVLEQKKYRHKFVINLNDSGSYLRPFIGGKAAEEGELMNMVEAIDQEKGILSKDQIPAGFTITAYGIEKLLKENAWSIANIEKIVKDDSLNLNEKIKTVEEALVENTQIPKALESVIIDELRAIGSPQFVLVRSSSIHEDTKETAMAGRFESFSYVEGIEQIKYAMLSSLAHYWSVIGRIDAEQPMLIQEQIPADAAAIGFSININNQRWHEAVVSAGFGMGEGLVSGKVESDLYKWDKRTMVQTKETVRPKYHRIVFDDESKSVFREGIPSLEGLNAVLTKEHQKEITQALSLFEEFFGYPVDIEVVIHNGKIYYVQVRPVTGIPFNLDQLEIKKILKKNISEGKDTVSSPISQVSSKIKNLRSILGKKFQKDTITFNKISDKQLAGLLLKYKDNLKETRDALIKLKKIQYDLLVRLSRLEGYHYDPARKRLLEMIYSHGDSFDSQVALGALKRLFLPEIINTIKGVLKEDLDILSDKVDKVLGKESSADEVMAKVHQLMESVEANDKEQEKNRIEGIMIRWEAQLKEEIDQYAEDYVAWRKLEGREKSLLYQDESLQGVRLYITEQSLHKIVRWLFPRVYDAPHLKDLDKPTIILVAGTSGTGKSTISQNLVNTLGIPTYFSTDVVGRQGVREVYEWLLGKNKSREVFPEVYGSSFDQPTLNWYYGHSLLTIQGVEGVLDQLIKDNKSAIIEGVPLIPGLLPEEYFERANIVWMVSSISDKEEHFNRYAGRDAVGVDRGGAQRYRDKFKPIRNIHDRLVEMANRNNSFIIDNKDLSNSLKVAYERAADPFADRGFFVIDRIRNRVEVDLNKRRNFLRREMLSEKIDLQKDSLKLDSLDTYYRQYAYATSSKEKIKALRSIADTLIRIHKIKGVAFDLGGVLLLGHNKIVVKEFVEEKLGLTLSDEEVEKIHRNIYKSEPVDNINYSALKIGRATEEQFAAHALSEFNKVLEVNKRYPVNVEEYTQIFLDFYYDHYEIVEENFEIIKALIEADVKIYGLTNNFWGKLSFLQEKFPVLKILKMIVSQDVGVSKPGKGIYSKLVDMLGSAEVLFFDDKIKNTRAWFENFDGYGIVYDANTSALLENVPEIREFFDKKMLENFIQMLEEIQNEETKASQAVVQVSNKLLVEMRGMVSSSSLGKQVQGGINFNTDLIDWQIKRDGNGVPLPMNLQSIEYMQIDGFVPVIINVTPVSLPIFLGLNNVDCPDDGSKNTNCLDGIDPVAKLDEEVLL</sequence>
<feature type="coiled-coil region" evidence="14">
    <location>
        <begin position="1731"/>
        <end position="1791"/>
    </location>
</feature>
<keyword evidence="9" id="KW-0418">Kinase</keyword>
<dbReference type="GO" id="GO:0006094">
    <property type="term" value="P:gluconeogenesis"/>
    <property type="evidence" value="ECO:0007669"/>
    <property type="project" value="UniProtKB-UniPathway"/>
</dbReference>
<gene>
    <name evidence="16" type="ORF">MNBD_UNCLBAC01-937</name>
</gene>
<evidence type="ECO:0000256" key="13">
    <source>
        <dbReference type="ARBA" id="ARBA00047700"/>
    </source>
</evidence>
<dbReference type="InterPro" id="IPR006319">
    <property type="entry name" value="PEP_synth"/>
</dbReference>
<comment type="catalytic activity">
    <reaction evidence="13">
        <text>pyruvate + ATP + H2O = phosphoenolpyruvate + AMP + phosphate + 2 H(+)</text>
        <dbReference type="Rhea" id="RHEA:11364"/>
        <dbReference type="ChEBI" id="CHEBI:15361"/>
        <dbReference type="ChEBI" id="CHEBI:15377"/>
        <dbReference type="ChEBI" id="CHEBI:15378"/>
        <dbReference type="ChEBI" id="CHEBI:30616"/>
        <dbReference type="ChEBI" id="CHEBI:43474"/>
        <dbReference type="ChEBI" id="CHEBI:58702"/>
        <dbReference type="ChEBI" id="CHEBI:456215"/>
        <dbReference type="EC" id="2.7.9.2"/>
    </reaction>
</comment>
<feature type="domain" description="Pyruvate phosphate dikinase AMP/ATP-binding" evidence="15">
    <location>
        <begin position="1810"/>
        <end position="2109"/>
    </location>
</feature>
<dbReference type="Pfam" id="PF00702">
    <property type="entry name" value="Hydrolase"/>
    <property type="match status" value="1"/>
</dbReference>
<dbReference type="GO" id="GO:0008986">
    <property type="term" value="F:pyruvate, water dikinase activity"/>
    <property type="evidence" value="ECO:0007669"/>
    <property type="project" value="UniProtKB-EC"/>
</dbReference>
<dbReference type="Gene3D" id="1.10.150.240">
    <property type="entry name" value="Putative phosphatase, domain 2"/>
    <property type="match status" value="1"/>
</dbReference>